<keyword evidence="1" id="KW-0812">Transmembrane</keyword>
<sequence>MISAHATQQPHDGDLYNSIVGLANATEVNVSDNIAISFVIVFILNSLNLGVLLNFDC</sequence>
<dbReference type="AlphaFoldDB" id="A0A330LLB2"/>
<evidence type="ECO:0000256" key="1">
    <source>
        <dbReference type="SAM" id="Phobius"/>
    </source>
</evidence>
<evidence type="ECO:0000313" key="2">
    <source>
        <dbReference type="EMBL" id="SQD77867.1"/>
    </source>
</evidence>
<evidence type="ECO:0000313" key="3">
    <source>
        <dbReference type="Proteomes" id="UP000250163"/>
    </source>
</evidence>
<feature type="transmembrane region" description="Helical" evidence="1">
    <location>
        <begin position="34"/>
        <end position="55"/>
    </location>
</feature>
<dbReference type="KEGG" id="mya:MORIYA_1389"/>
<dbReference type="EMBL" id="LS483250">
    <property type="protein sequence ID" value="SQD77867.1"/>
    <property type="molecule type" value="Genomic_DNA"/>
</dbReference>
<name>A0A330LLB2_9GAMM</name>
<reference evidence="3" key="1">
    <citation type="submission" date="2018-05" db="EMBL/GenBank/DDBJ databases">
        <authorList>
            <person name="Cea G.-C."/>
            <person name="William W."/>
        </authorList>
    </citation>
    <scope>NUCLEOTIDE SEQUENCE [LARGE SCALE GENOMIC DNA]</scope>
    <source>
        <strain evidence="3">DB21MT 5</strain>
    </source>
</reference>
<protein>
    <submittedName>
        <fullName evidence="2">Uncharacterized protein</fullName>
    </submittedName>
</protein>
<keyword evidence="1" id="KW-1133">Transmembrane helix</keyword>
<keyword evidence="3" id="KW-1185">Reference proteome</keyword>
<proteinExistence type="predicted"/>
<dbReference type="Proteomes" id="UP000250163">
    <property type="component" value="Chromosome MORIYA"/>
</dbReference>
<accession>A0A330LLB2</accession>
<organism evidence="2 3">
    <name type="scientific">Moritella yayanosii</name>
    <dbReference type="NCBI Taxonomy" id="69539"/>
    <lineage>
        <taxon>Bacteria</taxon>
        <taxon>Pseudomonadati</taxon>
        <taxon>Pseudomonadota</taxon>
        <taxon>Gammaproteobacteria</taxon>
        <taxon>Alteromonadales</taxon>
        <taxon>Moritellaceae</taxon>
        <taxon>Moritella</taxon>
    </lineage>
</organism>
<keyword evidence="1" id="KW-0472">Membrane</keyword>
<gene>
    <name evidence="2" type="ORF">MORIYA_1389</name>
</gene>